<reference evidence="1" key="1">
    <citation type="submission" date="2020-08" db="EMBL/GenBank/DDBJ databases">
        <title>Genome sequencing and assembly of the red palm weevil Rhynchophorus ferrugineus.</title>
        <authorList>
            <person name="Dias G.B."/>
            <person name="Bergman C.M."/>
            <person name="Manee M."/>
        </authorList>
    </citation>
    <scope>NUCLEOTIDE SEQUENCE</scope>
    <source>
        <strain evidence="1">AA-2017</strain>
        <tissue evidence="1">Whole larva</tissue>
    </source>
</reference>
<protein>
    <submittedName>
        <fullName evidence="1">Uncharacterized protein</fullName>
    </submittedName>
</protein>
<evidence type="ECO:0000313" key="2">
    <source>
        <dbReference type="Proteomes" id="UP000625711"/>
    </source>
</evidence>
<gene>
    <name evidence="1" type="ORF">GWI33_017466</name>
</gene>
<feature type="non-terminal residue" evidence="1">
    <location>
        <position position="1"/>
    </location>
</feature>
<sequence>DEIAEKRPHLKKKKVLCHQGNAPYFATSD</sequence>
<accession>A0A834HW01</accession>
<proteinExistence type="predicted"/>
<dbReference type="AlphaFoldDB" id="A0A834HW01"/>
<comment type="caution">
    <text evidence="1">The sequence shown here is derived from an EMBL/GenBank/DDBJ whole genome shotgun (WGS) entry which is preliminary data.</text>
</comment>
<dbReference type="EMBL" id="JAACXV010014222">
    <property type="protein sequence ID" value="KAF7269510.1"/>
    <property type="molecule type" value="Genomic_DNA"/>
</dbReference>
<evidence type="ECO:0000313" key="1">
    <source>
        <dbReference type="EMBL" id="KAF7269510.1"/>
    </source>
</evidence>
<dbReference type="Proteomes" id="UP000625711">
    <property type="component" value="Unassembled WGS sequence"/>
</dbReference>
<name>A0A834HW01_RHYFE</name>
<keyword evidence="2" id="KW-1185">Reference proteome</keyword>
<organism evidence="1 2">
    <name type="scientific">Rhynchophorus ferrugineus</name>
    <name type="common">Red palm weevil</name>
    <name type="synonym">Curculio ferrugineus</name>
    <dbReference type="NCBI Taxonomy" id="354439"/>
    <lineage>
        <taxon>Eukaryota</taxon>
        <taxon>Metazoa</taxon>
        <taxon>Ecdysozoa</taxon>
        <taxon>Arthropoda</taxon>
        <taxon>Hexapoda</taxon>
        <taxon>Insecta</taxon>
        <taxon>Pterygota</taxon>
        <taxon>Neoptera</taxon>
        <taxon>Endopterygota</taxon>
        <taxon>Coleoptera</taxon>
        <taxon>Polyphaga</taxon>
        <taxon>Cucujiformia</taxon>
        <taxon>Curculionidae</taxon>
        <taxon>Dryophthorinae</taxon>
        <taxon>Rhynchophorus</taxon>
    </lineage>
</organism>